<dbReference type="EMBL" id="BSFI01000021">
    <property type="protein sequence ID" value="GLK69204.1"/>
    <property type="molecule type" value="Genomic_DNA"/>
</dbReference>
<reference evidence="1" key="2">
    <citation type="submission" date="2023-01" db="EMBL/GenBank/DDBJ databases">
        <authorList>
            <person name="Sun Q."/>
            <person name="Evtushenko L."/>
        </authorList>
    </citation>
    <scope>NUCLEOTIDE SEQUENCE</scope>
    <source>
        <strain evidence="1">VKM B-2347</strain>
    </source>
</reference>
<dbReference type="Gene3D" id="3.40.50.150">
    <property type="entry name" value="Vaccinia Virus protein VP39"/>
    <property type="match status" value="1"/>
</dbReference>
<reference evidence="1" key="1">
    <citation type="journal article" date="2014" name="Int. J. Syst. Evol. Microbiol.">
        <title>Complete genome sequence of Corynebacterium casei LMG S-19264T (=DSM 44701T), isolated from a smear-ripened cheese.</title>
        <authorList>
            <consortium name="US DOE Joint Genome Institute (JGI-PGF)"/>
            <person name="Walter F."/>
            <person name="Albersmeier A."/>
            <person name="Kalinowski J."/>
            <person name="Ruckert C."/>
        </authorList>
    </citation>
    <scope>NUCLEOTIDE SEQUENCE</scope>
    <source>
        <strain evidence="1">VKM B-2347</strain>
    </source>
</reference>
<name>A0A9W6MW80_9HYPH</name>
<dbReference type="Proteomes" id="UP001143372">
    <property type="component" value="Unassembled WGS sequence"/>
</dbReference>
<dbReference type="AlphaFoldDB" id="A0A9W6MW80"/>
<evidence type="ECO:0000313" key="1">
    <source>
        <dbReference type="EMBL" id="GLK69204.1"/>
    </source>
</evidence>
<proteinExistence type="predicted"/>
<dbReference type="RefSeq" id="WP_271169437.1">
    <property type="nucleotide sequence ID" value="NZ_BSFI01000021.1"/>
</dbReference>
<gene>
    <name evidence="1" type="ORF">GCM10008179_28420</name>
</gene>
<keyword evidence="2" id="KW-1185">Reference proteome</keyword>
<comment type="caution">
    <text evidence="1">The sequence shown here is derived from an EMBL/GenBank/DDBJ whole genome shotgun (WGS) entry which is preliminary data.</text>
</comment>
<protein>
    <submittedName>
        <fullName evidence="1">Uncharacterized protein</fullName>
    </submittedName>
</protein>
<organism evidence="1 2">
    <name type="scientific">Hansschlegelia plantiphila</name>
    <dbReference type="NCBI Taxonomy" id="374655"/>
    <lineage>
        <taxon>Bacteria</taxon>
        <taxon>Pseudomonadati</taxon>
        <taxon>Pseudomonadota</taxon>
        <taxon>Alphaproteobacteria</taxon>
        <taxon>Hyphomicrobiales</taxon>
        <taxon>Methylopilaceae</taxon>
        <taxon>Hansschlegelia</taxon>
    </lineage>
</organism>
<sequence length="205" mass="22548">MSAVAKAAHVWERDGLDWYVEERRCTSGLLTVERFVGAVWDPSCGGGNIVEEMLAAGVDAVGTDIKQRVQRWWFRGERDFLAFEGQPLAQNIVMNPPFFRAKGAEAFIRKALSLATGKVVAFVDIKFLAGGARAQGLYADLPPTRVWVISPRPSCPPGEYLANGGKAEGGTADWCWLVWDLTAPRAETQIRWLRCTSTSSEAEEA</sequence>
<accession>A0A9W6MW80</accession>
<dbReference type="InterPro" id="IPR029063">
    <property type="entry name" value="SAM-dependent_MTases_sf"/>
</dbReference>
<dbReference type="SUPFAM" id="SSF53335">
    <property type="entry name" value="S-adenosyl-L-methionine-dependent methyltransferases"/>
    <property type="match status" value="1"/>
</dbReference>
<evidence type="ECO:0000313" key="2">
    <source>
        <dbReference type="Proteomes" id="UP001143372"/>
    </source>
</evidence>